<evidence type="ECO:0000256" key="2">
    <source>
        <dbReference type="ARBA" id="ARBA00022561"/>
    </source>
</evidence>
<comment type="subcellular location">
    <subcellularLocation>
        <location evidence="1">Virion</location>
    </subcellularLocation>
</comment>
<proteinExistence type="predicted"/>
<sequence length="316" mass="35290">MPPKSNNLATSSSRAEQVALKDDTVILGSGSKLRALKLSNVVNGKLNNPESSELKAQLVEPVAFTSASQSISNFTLHRYRNYCHVDTVAAHLSKSKENKEKLQKMNLVLKTSTKDQLVVVKDLNDSNIENVVSFNKSCAIMAAGILKHTFDEEFDWKIGKYVKTENAGKTTPNPAIVNRLAGQMGLTPNNPYYWMIVPGYEFLYELYPAEVLAYTLIRLQFRKNLNIPDKMTDSDIVSSLVMKMNRIHKLEVTGFDEALRTIGADNVSEAYVELARDIGTTSKTKRNDEAIIKFRELISSFMPALEADRIANSVVH</sequence>
<accession>A0A5Q5AR48</accession>
<dbReference type="Pfam" id="PF25629">
    <property type="entry name" value="Fimo_NCAP"/>
    <property type="match status" value="1"/>
</dbReference>
<keyword evidence="3" id="KW-0946">Virion</keyword>
<reference evidence="4" key="1">
    <citation type="journal article" date="2019" name="Virus Res.">
        <title>Molecular characterization of a novel emaravrius infecting Actinidia spp. in China.</title>
        <authorList>
            <person name="Wang Y."/>
            <person name="Zhai L."/>
            <person name="Wen S."/>
            <person name="Yang Z."/>
            <person name="Wang G."/>
            <person name="Hong N."/>
        </authorList>
    </citation>
    <scope>NUCLEOTIDE SEQUENCE</scope>
    <source>
        <strain evidence="4">YD</strain>
    </source>
</reference>
<dbReference type="Proteomes" id="UP000677756">
    <property type="component" value="Genome"/>
</dbReference>
<keyword evidence="5" id="KW-1185">Reference proteome</keyword>
<dbReference type="GeneID" id="65247064"/>
<dbReference type="InterPro" id="IPR057839">
    <property type="entry name" value="Fimo_NCAP"/>
</dbReference>
<protein>
    <submittedName>
        <fullName evidence="4">Nucleocapsid protein</fullName>
    </submittedName>
</protein>
<evidence type="ECO:0000313" key="4">
    <source>
        <dbReference type="EMBL" id="QEE82888.1"/>
    </source>
</evidence>
<organism evidence="4 5">
    <name type="scientific">Emaravirus kiwii</name>
    <dbReference type="NCBI Taxonomy" id="2660760"/>
    <lineage>
        <taxon>Viruses</taxon>
        <taxon>Riboviria</taxon>
        <taxon>Orthornavirae</taxon>
        <taxon>Negarnaviricota</taxon>
        <taxon>Polyploviricotina</taxon>
        <taxon>Bunyaviricetes</taxon>
        <taxon>Elliovirales</taxon>
        <taxon>Fimoviridae</taxon>
        <taxon>Emaravirus</taxon>
    </lineage>
</organism>
<dbReference type="GO" id="GO:0019013">
    <property type="term" value="C:viral nucleocapsid"/>
    <property type="evidence" value="ECO:0007669"/>
    <property type="project" value="UniProtKB-KW"/>
</dbReference>
<keyword evidence="2" id="KW-0167">Capsid protein</keyword>
<dbReference type="KEGG" id="vg:65247064"/>
<dbReference type="RefSeq" id="YP_010088070.1">
    <property type="nucleotide sequence ID" value="NC_055646.1"/>
</dbReference>
<evidence type="ECO:0000313" key="5">
    <source>
        <dbReference type="Proteomes" id="UP000677756"/>
    </source>
</evidence>
<evidence type="ECO:0000256" key="3">
    <source>
        <dbReference type="ARBA" id="ARBA00022844"/>
    </source>
</evidence>
<evidence type="ECO:0000256" key="1">
    <source>
        <dbReference type="ARBA" id="ARBA00004328"/>
    </source>
</evidence>
<name>A0A5Q5AR48_9VIRU</name>
<keyword evidence="4" id="KW-0543">Viral nucleoprotein</keyword>
<dbReference type="EMBL" id="MK602173">
    <property type="protein sequence ID" value="QEE82888.1"/>
    <property type="molecule type" value="Genomic_RNA"/>
</dbReference>